<keyword evidence="6" id="KW-0999">Mitochondrion inner membrane</keyword>
<dbReference type="GO" id="GO:0015031">
    <property type="term" value="P:protein transport"/>
    <property type="evidence" value="ECO:0007669"/>
    <property type="project" value="UniProtKB-KW"/>
</dbReference>
<dbReference type="Proteomes" id="UP001152646">
    <property type="component" value="Unassembled WGS sequence"/>
</dbReference>
<evidence type="ECO:0000256" key="1">
    <source>
        <dbReference type="ARBA" id="ARBA00004434"/>
    </source>
</evidence>
<keyword evidence="10" id="KW-0496">Mitochondrion</keyword>
<evidence type="ECO:0000256" key="10">
    <source>
        <dbReference type="ARBA" id="ARBA00023128"/>
    </source>
</evidence>
<keyword evidence="4" id="KW-0813">Transport</keyword>
<evidence type="ECO:0000313" key="14">
    <source>
        <dbReference type="Proteomes" id="UP001152646"/>
    </source>
</evidence>
<dbReference type="PANTHER" id="PTHR12358:SF101">
    <property type="entry name" value="MITOCHONDRIAL IMPORT INNER MEMBRANE TRANSLOCASE SUBUNIT TIM54"/>
    <property type="match status" value="1"/>
</dbReference>
<evidence type="ECO:0000256" key="5">
    <source>
        <dbReference type="ARBA" id="ARBA00022692"/>
    </source>
</evidence>
<reference evidence="13" key="1">
    <citation type="submission" date="2021-07" db="EMBL/GenBank/DDBJ databases">
        <authorList>
            <person name="Branca A.L. A."/>
        </authorList>
    </citation>
    <scope>NUCLEOTIDE SEQUENCE</scope>
</reference>
<feature type="compositionally biased region" description="Basic and acidic residues" evidence="12">
    <location>
        <begin position="265"/>
        <end position="293"/>
    </location>
</feature>
<dbReference type="GO" id="GO:0005743">
    <property type="term" value="C:mitochondrial inner membrane"/>
    <property type="evidence" value="ECO:0007669"/>
    <property type="project" value="UniProtKB-SubCell"/>
</dbReference>
<keyword evidence="7" id="KW-0653">Protein transport</keyword>
<accession>A0A9W4I527</accession>
<dbReference type="Pfam" id="PF11711">
    <property type="entry name" value="Tim54"/>
    <property type="match status" value="1"/>
</dbReference>
<feature type="compositionally biased region" description="Low complexity" evidence="12">
    <location>
        <begin position="246"/>
        <end position="264"/>
    </location>
</feature>
<name>A0A9W4I527_9EURO</name>
<comment type="caution">
    <text evidence="13">The sequence shown here is derived from an EMBL/GenBank/DDBJ whole genome shotgun (WGS) entry which is preliminary data.</text>
</comment>
<evidence type="ECO:0000256" key="8">
    <source>
        <dbReference type="ARBA" id="ARBA00022989"/>
    </source>
</evidence>
<organism evidence="13 14">
    <name type="scientific">Penicillium salamii</name>
    <dbReference type="NCBI Taxonomy" id="1612424"/>
    <lineage>
        <taxon>Eukaryota</taxon>
        <taxon>Fungi</taxon>
        <taxon>Dikarya</taxon>
        <taxon>Ascomycota</taxon>
        <taxon>Pezizomycotina</taxon>
        <taxon>Eurotiomycetes</taxon>
        <taxon>Eurotiomycetidae</taxon>
        <taxon>Eurotiales</taxon>
        <taxon>Aspergillaceae</taxon>
        <taxon>Penicillium</taxon>
    </lineage>
</organism>
<dbReference type="PANTHER" id="PTHR12358">
    <property type="entry name" value="SPHINGOSINE KINASE"/>
    <property type="match status" value="1"/>
</dbReference>
<dbReference type="EMBL" id="CAJVPA010000011">
    <property type="protein sequence ID" value="CAG8224186.1"/>
    <property type="molecule type" value="Genomic_DNA"/>
</dbReference>
<feature type="compositionally biased region" description="Low complexity" evidence="12">
    <location>
        <begin position="381"/>
        <end position="393"/>
    </location>
</feature>
<evidence type="ECO:0000256" key="7">
    <source>
        <dbReference type="ARBA" id="ARBA00022927"/>
    </source>
</evidence>
<evidence type="ECO:0000256" key="4">
    <source>
        <dbReference type="ARBA" id="ARBA00022448"/>
    </source>
</evidence>
<evidence type="ECO:0000256" key="2">
    <source>
        <dbReference type="ARBA" id="ARBA00006355"/>
    </source>
</evidence>
<keyword evidence="11" id="KW-0472">Membrane</keyword>
<keyword evidence="8" id="KW-1133">Transmembrane helix</keyword>
<evidence type="ECO:0000256" key="9">
    <source>
        <dbReference type="ARBA" id="ARBA00023010"/>
    </source>
</evidence>
<protein>
    <recommendedName>
        <fullName evidence="3">Mitochondrial import inner membrane translocase subunit TIM54</fullName>
    </recommendedName>
</protein>
<dbReference type="InterPro" id="IPR021056">
    <property type="entry name" value="Mt_import_IM_translocase_Tim54"/>
</dbReference>
<keyword evidence="9" id="KW-0811">Translocation</keyword>
<comment type="similarity">
    <text evidence="2">Belongs to the TIM54 family.</text>
</comment>
<feature type="region of interest" description="Disordered" evidence="12">
    <location>
        <begin position="237"/>
        <end position="297"/>
    </location>
</feature>
<evidence type="ECO:0000256" key="12">
    <source>
        <dbReference type="SAM" id="MobiDB-lite"/>
    </source>
</evidence>
<feature type="region of interest" description="Disordered" evidence="12">
    <location>
        <begin position="372"/>
        <end position="418"/>
    </location>
</feature>
<dbReference type="OrthoDB" id="5598305at2759"/>
<sequence>MAEASSSAAPTGPSKPPVAEKPPNPVFKMMGLPNMRFKLPSRNWMIFLTITGSFAGAIIYDRREKRRVQQKWSELVAHISKESLETTQMRRKLTVYLASPPGDGLRMARDHFKEYVKPILVAAALDYTVIEGRREGDVRAGTAENIRKLRRKAGEQCSTIEEPSVEAVVTATREQMGITDEPGPKGDLVIGRHTWKEYIRGLHEGWLGPLDAPPPPPEEPVVDALDAPVADEALIAGQAPITDQTSESTSPEISTIESLESSLNSDKKDETPDPKAEEAKKAEEEAEKKKAEKAAGPTPAYISTADYASASLPPSLPQSFDSSVPVEFPHILGFLNTPIRMYRFLTQRHLAENVGREVAAVVLAANARSYRDDTFSTEAEPTSSPDGSSSDLSSHTHEQQTVLDTAEKEWHKSVRKREEDGKEREWLDDVVLDQRIASRMQRALLSPEDEARSQRIGELQEYILGEERPAHVPFWKRMWINYGYGESEEALRRKPILGNLDGEDGQ</sequence>
<dbReference type="InterPro" id="IPR050187">
    <property type="entry name" value="Lipid_Phosphate_FormReg"/>
</dbReference>
<comment type="subcellular location">
    <subcellularLocation>
        <location evidence="1">Mitochondrion inner membrane</location>
        <topology evidence="1">Single-pass membrane protein</topology>
    </subcellularLocation>
</comment>
<evidence type="ECO:0000256" key="3">
    <source>
        <dbReference type="ARBA" id="ARBA00020796"/>
    </source>
</evidence>
<gene>
    <name evidence="13" type="ORF">PSALAMII_LOCUS152</name>
</gene>
<feature type="compositionally biased region" description="Pro residues" evidence="12">
    <location>
        <begin position="13"/>
        <end position="24"/>
    </location>
</feature>
<keyword evidence="5" id="KW-0812">Transmembrane</keyword>
<evidence type="ECO:0000256" key="11">
    <source>
        <dbReference type="ARBA" id="ARBA00023136"/>
    </source>
</evidence>
<dbReference type="AlphaFoldDB" id="A0A9W4I527"/>
<evidence type="ECO:0000313" key="13">
    <source>
        <dbReference type="EMBL" id="CAG8224186.1"/>
    </source>
</evidence>
<feature type="compositionally biased region" description="Basic and acidic residues" evidence="12">
    <location>
        <begin position="405"/>
        <end position="418"/>
    </location>
</feature>
<evidence type="ECO:0000256" key="6">
    <source>
        <dbReference type="ARBA" id="ARBA00022792"/>
    </source>
</evidence>
<feature type="region of interest" description="Disordered" evidence="12">
    <location>
        <begin position="1"/>
        <end position="24"/>
    </location>
</feature>
<proteinExistence type="inferred from homology"/>